<organism evidence="1 2">
    <name type="scientific">Caerostris extrusa</name>
    <name type="common">Bark spider</name>
    <name type="synonym">Caerostris bankana</name>
    <dbReference type="NCBI Taxonomy" id="172846"/>
    <lineage>
        <taxon>Eukaryota</taxon>
        <taxon>Metazoa</taxon>
        <taxon>Ecdysozoa</taxon>
        <taxon>Arthropoda</taxon>
        <taxon>Chelicerata</taxon>
        <taxon>Arachnida</taxon>
        <taxon>Araneae</taxon>
        <taxon>Araneomorphae</taxon>
        <taxon>Entelegynae</taxon>
        <taxon>Araneoidea</taxon>
        <taxon>Araneidae</taxon>
        <taxon>Caerostris</taxon>
    </lineage>
</organism>
<evidence type="ECO:0000313" key="2">
    <source>
        <dbReference type="Proteomes" id="UP001054945"/>
    </source>
</evidence>
<accession>A0AAV4Y923</accession>
<sequence>MSEILDYNFGTTAKEKQENTAKISHSADFNSLPFMNRTSTFLKVSIRKAIGMGTAPQERMSDCRQGMNEIPHNSYKSQGQLADNLKFQNVFQCHFCGSYQRDLKGPELPANSRNVPFKCNECIESTKLKEKIQPCPNLAEVGDERSDLKLQKKMKPSDKRYLCNLCSKRFTFKRDLF</sequence>
<dbReference type="Proteomes" id="UP001054945">
    <property type="component" value="Unassembled WGS sequence"/>
</dbReference>
<reference evidence="1 2" key="1">
    <citation type="submission" date="2021-06" db="EMBL/GenBank/DDBJ databases">
        <title>Caerostris extrusa draft genome.</title>
        <authorList>
            <person name="Kono N."/>
            <person name="Arakawa K."/>
        </authorList>
    </citation>
    <scope>NUCLEOTIDE SEQUENCE [LARGE SCALE GENOMIC DNA]</scope>
</reference>
<keyword evidence="2" id="KW-1185">Reference proteome</keyword>
<proteinExistence type="predicted"/>
<comment type="caution">
    <text evidence="1">The sequence shown here is derived from an EMBL/GenBank/DDBJ whole genome shotgun (WGS) entry which is preliminary data.</text>
</comment>
<name>A0AAV4Y923_CAEEX</name>
<gene>
    <name evidence="1" type="ORF">CEXT_113521</name>
</gene>
<dbReference type="AlphaFoldDB" id="A0AAV4Y923"/>
<protein>
    <submittedName>
        <fullName evidence="1">Uncharacterized protein</fullName>
    </submittedName>
</protein>
<dbReference type="EMBL" id="BPLR01018991">
    <property type="protein sequence ID" value="GIZ03732.1"/>
    <property type="molecule type" value="Genomic_DNA"/>
</dbReference>
<evidence type="ECO:0000313" key="1">
    <source>
        <dbReference type="EMBL" id="GIZ03732.1"/>
    </source>
</evidence>